<protein>
    <submittedName>
        <fullName evidence="4">DNA-binding protein</fullName>
    </submittedName>
</protein>
<dbReference type="GO" id="GO:0030527">
    <property type="term" value="F:structural constituent of chromatin"/>
    <property type="evidence" value="ECO:0007669"/>
    <property type="project" value="InterPro"/>
</dbReference>
<dbReference type="Pfam" id="PF00216">
    <property type="entry name" value="Bac_DNA_binding"/>
    <property type="match status" value="1"/>
</dbReference>
<dbReference type="Gene3D" id="4.10.520.10">
    <property type="entry name" value="IHF-like DNA-binding proteins"/>
    <property type="match status" value="1"/>
</dbReference>
<keyword evidence="1" id="KW-0226">DNA condensation</keyword>
<keyword evidence="5" id="KW-1185">Reference proteome</keyword>
<dbReference type="InterPro" id="IPR010992">
    <property type="entry name" value="IHF-like_DNA-bd_dom_sf"/>
</dbReference>
<dbReference type="eggNOG" id="COG0776">
    <property type="taxonomic scope" value="Bacteria"/>
</dbReference>
<dbReference type="RefSeq" id="WP_038562218.1">
    <property type="nucleotide sequence ID" value="NZ_AP018940.1"/>
</dbReference>
<dbReference type="GO" id="GO:0005829">
    <property type="term" value="C:cytosol"/>
    <property type="evidence" value="ECO:0007669"/>
    <property type="project" value="TreeGrafter"/>
</dbReference>
<dbReference type="PANTHER" id="PTHR33175">
    <property type="entry name" value="DNA-BINDING PROTEIN HU"/>
    <property type="match status" value="1"/>
</dbReference>
<comment type="similarity">
    <text evidence="3">Belongs to the bacterial histone-like protein family.</text>
</comment>
<proteinExistence type="inferred from homology"/>
<gene>
    <name evidence="4" type="primary">hup</name>
    <name evidence="4" type="ORF">MCFN_03065</name>
</gene>
<dbReference type="AlphaFoldDB" id="A0A059XSE5"/>
<sequence length="92" mass="10669">MTKKEFMAEVAEKMGVPVRTANEFFDKFIIVLKDYLSEGEKVQLSVLGTFDVVERARRETTNPFTKELLVIEPKKVIKFRPSKFLKEAVDKN</sequence>
<accession>A0A059XSE5</accession>
<dbReference type="SUPFAM" id="SSF47729">
    <property type="entry name" value="IHF-like DNA-binding proteins"/>
    <property type="match status" value="1"/>
</dbReference>
<reference evidence="4 5" key="1">
    <citation type="journal article" date="2014" name="Genome Announc.">
        <title>Complete Genome Sequence of the Bovine Mastitis Pathogen Mycoplasma californicum Strain ST-6T (ATCC 33461T).</title>
        <authorList>
            <person name="Calcutt M.J."/>
            <person name="Foecking M.F."/>
            <person name="Fox L.K."/>
        </authorList>
    </citation>
    <scope>NUCLEOTIDE SEQUENCE [LARGE SCALE GENOMIC DNA]</scope>
    <source>
        <strain evidence="4 5">ST-6</strain>
    </source>
</reference>
<dbReference type="EMBL" id="CP007521">
    <property type="protein sequence ID" value="AIA29728.1"/>
    <property type="molecule type" value="Genomic_DNA"/>
</dbReference>
<dbReference type="GO" id="GO:0003677">
    <property type="term" value="F:DNA binding"/>
    <property type="evidence" value="ECO:0007669"/>
    <property type="project" value="UniProtKB-KW"/>
</dbReference>
<evidence type="ECO:0000256" key="3">
    <source>
        <dbReference type="RuleBase" id="RU003939"/>
    </source>
</evidence>
<dbReference type="PRINTS" id="PR01727">
    <property type="entry name" value="DNABINDINGHU"/>
</dbReference>
<evidence type="ECO:0000313" key="5">
    <source>
        <dbReference type="Proteomes" id="UP000027088"/>
    </source>
</evidence>
<name>A0A059XSE5_9BACT</name>
<evidence type="ECO:0000256" key="1">
    <source>
        <dbReference type="ARBA" id="ARBA00023067"/>
    </source>
</evidence>
<dbReference type="OrthoDB" id="399230at2"/>
<dbReference type="PANTHER" id="PTHR33175:SF3">
    <property type="entry name" value="DNA-BINDING PROTEIN HU-BETA"/>
    <property type="match status" value="1"/>
</dbReference>
<dbReference type="GO" id="GO:0030261">
    <property type="term" value="P:chromosome condensation"/>
    <property type="evidence" value="ECO:0007669"/>
    <property type="project" value="UniProtKB-KW"/>
</dbReference>
<keyword evidence="2 4" id="KW-0238">DNA-binding</keyword>
<dbReference type="InterPro" id="IPR000119">
    <property type="entry name" value="Hist_DNA-bd"/>
</dbReference>
<evidence type="ECO:0000256" key="2">
    <source>
        <dbReference type="ARBA" id="ARBA00023125"/>
    </source>
</evidence>
<dbReference type="KEGG" id="mcr:MCFN_03065"/>
<organism evidence="4 5">
    <name type="scientific">Mycoplasmopsis californica</name>
    <dbReference type="NCBI Taxonomy" id="2113"/>
    <lineage>
        <taxon>Bacteria</taxon>
        <taxon>Bacillati</taxon>
        <taxon>Mycoplasmatota</taxon>
        <taxon>Mycoplasmoidales</taxon>
        <taxon>Metamycoplasmataceae</taxon>
        <taxon>Mycoplasmopsis</taxon>
    </lineage>
</organism>
<dbReference type="SMART" id="SM00411">
    <property type="entry name" value="BHL"/>
    <property type="match status" value="1"/>
</dbReference>
<dbReference type="Proteomes" id="UP000027088">
    <property type="component" value="Chromosome"/>
</dbReference>
<evidence type="ECO:0000313" key="4">
    <source>
        <dbReference type="EMBL" id="AIA29728.1"/>
    </source>
</evidence>